<dbReference type="GO" id="GO:0006508">
    <property type="term" value="P:proteolysis"/>
    <property type="evidence" value="ECO:0007669"/>
    <property type="project" value="UniProtKB-KW"/>
</dbReference>
<keyword evidence="2" id="KW-0067">ATP-binding</keyword>
<dbReference type="Gene3D" id="1.20.58.760">
    <property type="entry name" value="Peptidase M41"/>
    <property type="match status" value="1"/>
</dbReference>
<dbReference type="InterPro" id="IPR000642">
    <property type="entry name" value="Peptidase_M41"/>
</dbReference>
<dbReference type="Pfam" id="PF10431">
    <property type="entry name" value="ClpB_D2-small"/>
    <property type="match status" value="1"/>
</dbReference>
<dbReference type="InterPro" id="IPR003959">
    <property type="entry name" value="ATPase_AAA_core"/>
</dbReference>
<reference evidence="7" key="1">
    <citation type="submission" date="2017-01" db="EMBL/GenBank/DDBJ databases">
        <authorList>
            <person name="Varghese N."/>
            <person name="Submissions S."/>
        </authorList>
    </citation>
    <scope>NUCLEOTIDE SEQUENCE [LARGE SCALE GENOMIC DNA]</scope>
    <source>
        <strain evidence="7">DSM 17126</strain>
    </source>
</reference>
<dbReference type="InterPro" id="IPR019489">
    <property type="entry name" value="Clp_ATPase_C"/>
</dbReference>
<dbReference type="EMBL" id="FTNY01000011">
    <property type="protein sequence ID" value="SIS61655.1"/>
    <property type="molecule type" value="Genomic_DNA"/>
</dbReference>
<evidence type="ECO:0000313" key="7">
    <source>
        <dbReference type="Proteomes" id="UP000186373"/>
    </source>
</evidence>
<dbReference type="GO" id="GO:0005524">
    <property type="term" value="F:ATP binding"/>
    <property type="evidence" value="ECO:0007669"/>
    <property type="project" value="UniProtKB-KW"/>
</dbReference>
<dbReference type="Pfam" id="PF00004">
    <property type="entry name" value="AAA"/>
    <property type="match status" value="1"/>
</dbReference>
<dbReference type="PANTHER" id="PTHR11638">
    <property type="entry name" value="ATP-DEPENDENT CLP PROTEASE"/>
    <property type="match status" value="1"/>
</dbReference>
<dbReference type="InterPro" id="IPR027417">
    <property type="entry name" value="P-loop_NTPase"/>
</dbReference>
<dbReference type="GO" id="GO:0004222">
    <property type="term" value="F:metalloendopeptidase activity"/>
    <property type="evidence" value="ECO:0007669"/>
    <property type="project" value="InterPro"/>
</dbReference>
<dbReference type="Gene3D" id="3.40.50.300">
    <property type="entry name" value="P-loop containing nucleotide triphosphate hydrolases"/>
    <property type="match status" value="1"/>
</dbReference>
<evidence type="ECO:0000313" key="6">
    <source>
        <dbReference type="EMBL" id="SIS61655.1"/>
    </source>
</evidence>
<dbReference type="InterPro" id="IPR037219">
    <property type="entry name" value="Peptidase_M41-like"/>
</dbReference>
<keyword evidence="6" id="KW-0645">Protease</keyword>
<dbReference type="SUPFAM" id="SSF140990">
    <property type="entry name" value="FtsH protease domain-like"/>
    <property type="match status" value="1"/>
</dbReference>
<dbReference type="GO" id="GO:0016887">
    <property type="term" value="F:ATP hydrolysis activity"/>
    <property type="evidence" value="ECO:0007669"/>
    <property type="project" value="InterPro"/>
</dbReference>
<organism evidence="6 7">
    <name type="scientific">Chryseobacterium shigense</name>
    <dbReference type="NCBI Taxonomy" id="297244"/>
    <lineage>
        <taxon>Bacteria</taxon>
        <taxon>Pseudomonadati</taxon>
        <taxon>Bacteroidota</taxon>
        <taxon>Flavobacteriia</taxon>
        <taxon>Flavobacteriales</taxon>
        <taxon>Weeksellaceae</taxon>
        <taxon>Chryseobacterium group</taxon>
        <taxon>Chryseobacterium</taxon>
    </lineage>
</organism>
<dbReference type="InterPro" id="IPR050130">
    <property type="entry name" value="ClpA_ClpB"/>
</dbReference>
<dbReference type="GO" id="GO:0034605">
    <property type="term" value="P:cellular response to heat"/>
    <property type="evidence" value="ECO:0007669"/>
    <property type="project" value="TreeGrafter"/>
</dbReference>
<dbReference type="GO" id="GO:0004176">
    <property type="term" value="F:ATP-dependent peptidase activity"/>
    <property type="evidence" value="ECO:0007669"/>
    <property type="project" value="InterPro"/>
</dbReference>
<evidence type="ECO:0000259" key="4">
    <source>
        <dbReference type="Pfam" id="PF01434"/>
    </source>
</evidence>
<dbReference type="GO" id="GO:0051301">
    <property type="term" value="P:cell division"/>
    <property type="evidence" value="ECO:0007669"/>
    <property type="project" value="UniProtKB-KW"/>
</dbReference>
<dbReference type="Pfam" id="PF01434">
    <property type="entry name" value="Peptidase_M41"/>
    <property type="match status" value="1"/>
</dbReference>
<dbReference type="PANTHER" id="PTHR11638:SF18">
    <property type="entry name" value="HEAT SHOCK PROTEIN 104"/>
    <property type="match status" value="1"/>
</dbReference>
<evidence type="ECO:0000256" key="1">
    <source>
        <dbReference type="ARBA" id="ARBA00022741"/>
    </source>
</evidence>
<evidence type="ECO:0000259" key="3">
    <source>
        <dbReference type="Pfam" id="PF00004"/>
    </source>
</evidence>
<keyword evidence="6" id="KW-0132">Cell division</keyword>
<dbReference type="AlphaFoldDB" id="A0A1N7KJ79"/>
<dbReference type="SUPFAM" id="SSF52540">
    <property type="entry name" value="P-loop containing nucleoside triphosphate hydrolases"/>
    <property type="match status" value="1"/>
</dbReference>
<dbReference type="GO" id="GO:0005737">
    <property type="term" value="C:cytoplasm"/>
    <property type="evidence" value="ECO:0007669"/>
    <property type="project" value="TreeGrafter"/>
</dbReference>
<keyword evidence="6" id="KW-0131">Cell cycle</keyword>
<evidence type="ECO:0000256" key="2">
    <source>
        <dbReference type="ARBA" id="ARBA00022840"/>
    </source>
</evidence>
<keyword evidence="6" id="KW-0378">Hydrolase</keyword>
<feature type="domain" description="Clp ATPase C-terminal" evidence="5">
    <location>
        <begin position="308"/>
        <end position="389"/>
    </location>
</feature>
<dbReference type="OrthoDB" id="5619382at2"/>
<protein>
    <submittedName>
        <fullName evidence="6">Cell division protease FtsH</fullName>
    </submittedName>
</protein>
<name>A0A1N7KJ79_9FLAO</name>
<dbReference type="RefSeq" id="WP_076510719.1">
    <property type="nucleotide sequence ID" value="NZ_FTNY01000011.1"/>
</dbReference>
<feature type="domain" description="Peptidase M41" evidence="4">
    <location>
        <begin position="429"/>
        <end position="563"/>
    </location>
</feature>
<gene>
    <name evidence="6" type="ORF">SAMN05421639_11137</name>
</gene>
<keyword evidence="7" id="KW-1185">Reference proteome</keyword>
<accession>A0A1N7KJ79</accession>
<dbReference type="Proteomes" id="UP000186373">
    <property type="component" value="Unassembled WGS sequence"/>
</dbReference>
<proteinExistence type="predicted"/>
<sequence>MIIDKEEIQKKKKKLDDCKAFLKKEFIGIDKIIDDLMEYIQIWYLMPEILTRPVVINLWGMTGVGKTDLIRKTVRFLEFQNRFAEIELSNSDETTWSKSVSDILQSNRLNDEKPSIVLFDEIQRFNTIDPDGTPVPQTKFTDFWELLSDGRLSRRERDDLEHYLFSYLLRKKENDRRKLNGEAEMDENPYLNLWDAKELKKYLSMEDDVMSIIDMKEEDMIKLILKKQKEKKIYEPVDYSKMLIIISGNLDEAFQMSRETSEADIDANIYHAFTKKITVVDIKNALSRKFRPEQVARFGNIHLIYFSLKTEDFQQLVQREINNLKTKTKSKFGISLKITKNINELIYRNGVFPVQGVRPVFSSVVDILDTNLSKFLFEAIINEDKTIEIDYLVKEKTISGKVGKRIISIPYTGRIDSIRQSNQQDAVANISVHECGHAISYMLYTGFAPLQLKSKVASSYAAGFTFPHQIHDTKESLLDRIKIYLAGGIAEEIVFGENNASIGRSHDREQATALAADYIRKYGFDEEYQAAYSLEDYPHRMQHDITDKKIEKLIQDLAQKTREDLVLHLHLLKDMSIELSRKGSMLPKEIYETARKYQLDVSIKEEGYLHIADYHQMLNSQMKNPT</sequence>
<keyword evidence="1" id="KW-0547">Nucleotide-binding</keyword>
<feature type="domain" description="ATPase AAA-type core" evidence="3">
    <location>
        <begin position="58"/>
        <end position="129"/>
    </location>
</feature>
<dbReference type="Gene3D" id="1.10.8.60">
    <property type="match status" value="1"/>
</dbReference>
<evidence type="ECO:0000259" key="5">
    <source>
        <dbReference type="Pfam" id="PF10431"/>
    </source>
</evidence>